<organism evidence="1 2">
    <name type="scientific">Elysia crispata</name>
    <name type="common">lettuce slug</name>
    <dbReference type="NCBI Taxonomy" id="231223"/>
    <lineage>
        <taxon>Eukaryota</taxon>
        <taxon>Metazoa</taxon>
        <taxon>Spiralia</taxon>
        <taxon>Lophotrochozoa</taxon>
        <taxon>Mollusca</taxon>
        <taxon>Gastropoda</taxon>
        <taxon>Heterobranchia</taxon>
        <taxon>Euthyneura</taxon>
        <taxon>Panpulmonata</taxon>
        <taxon>Sacoglossa</taxon>
        <taxon>Placobranchoidea</taxon>
        <taxon>Plakobranchidae</taxon>
        <taxon>Elysia</taxon>
    </lineage>
</organism>
<evidence type="ECO:0000313" key="2">
    <source>
        <dbReference type="Proteomes" id="UP001283361"/>
    </source>
</evidence>
<gene>
    <name evidence="1" type="ORF">RRG08_046329</name>
</gene>
<keyword evidence="2" id="KW-1185">Reference proteome</keyword>
<evidence type="ECO:0000313" key="1">
    <source>
        <dbReference type="EMBL" id="KAK3781025.1"/>
    </source>
</evidence>
<dbReference type="EMBL" id="JAWDGP010002673">
    <property type="protein sequence ID" value="KAK3781025.1"/>
    <property type="molecule type" value="Genomic_DNA"/>
</dbReference>
<reference evidence="1" key="1">
    <citation type="journal article" date="2023" name="G3 (Bethesda)">
        <title>A reference genome for the long-term kleptoplast-retaining sea slug Elysia crispata morphotype clarki.</title>
        <authorList>
            <person name="Eastman K.E."/>
            <person name="Pendleton A.L."/>
            <person name="Shaikh M.A."/>
            <person name="Suttiyut T."/>
            <person name="Ogas R."/>
            <person name="Tomko P."/>
            <person name="Gavelis G."/>
            <person name="Widhalm J.R."/>
            <person name="Wisecaver J.H."/>
        </authorList>
    </citation>
    <scope>NUCLEOTIDE SEQUENCE</scope>
    <source>
        <strain evidence="1">ECLA1</strain>
    </source>
</reference>
<name>A0AAE1A4H1_9GAST</name>
<dbReference type="AlphaFoldDB" id="A0AAE1A4H1"/>
<dbReference type="Proteomes" id="UP001283361">
    <property type="component" value="Unassembled WGS sequence"/>
</dbReference>
<sequence>MRCRFIPKDNQCVPMLFEETSANDAKNGDGNEHWKRNAVMSLPTHSAMLGTNPAEVKCNKIAISEIRCK</sequence>
<comment type="caution">
    <text evidence="1">The sequence shown here is derived from an EMBL/GenBank/DDBJ whole genome shotgun (WGS) entry which is preliminary data.</text>
</comment>
<accession>A0AAE1A4H1</accession>
<protein>
    <submittedName>
        <fullName evidence="1">Uncharacterized protein</fullName>
    </submittedName>
</protein>
<proteinExistence type="predicted"/>